<reference evidence="2 3" key="1">
    <citation type="submission" date="2013-12" db="EMBL/GenBank/DDBJ databases">
        <title>Draft genome of the parsitic nematode Ancylostoma duodenale.</title>
        <authorList>
            <person name="Mitreva M."/>
        </authorList>
    </citation>
    <scope>NUCLEOTIDE SEQUENCE [LARGE SCALE GENOMIC DNA]</scope>
    <source>
        <strain evidence="2 3">Zhejiang</strain>
    </source>
</reference>
<organism evidence="2 3">
    <name type="scientific">Ancylostoma duodenale</name>
    <dbReference type="NCBI Taxonomy" id="51022"/>
    <lineage>
        <taxon>Eukaryota</taxon>
        <taxon>Metazoa</taxon>
        <taxon>Ecdysozoa</taxon>
        <taxon>Nematoda</taxon>
        <taxon>Chromadorea</taxon>
        <taxon>Rhabditida</taxon>
        <taxon>Rhabditina</taxon>
        <taxon>Rhabditomorpha</taxon>
        <taxon>Strongyloidea</taxon>
        <taxon>Ancylostomatidae</taxon>
        <taxon>Ancylostomatinae</taxon>
        <taxon>Ancylostoma</taxon>
    </lineage>
</organism>
<gene>
    <name evidence="2" type="ORF">ANCDUO_10584</name>
</gene>
<accession>A0A0C2DA61</accession>
<feature type="signal peptide" evidence="1">
    <location>
        <begin position="1"/>
        <end position="27"/>
    </location>
</feature>
<sequence>MVGGIFVAATIVLLILLGLHKSPYNHSDAYPIARRIQLFHVNRALYNKDDGVKVRDSPLYVIAQDYRGAMDIPFVVDESE</sequence>
<keyword evidence="1" id="KW-0732">Signal</keyword>
<dbReference type="OrthoDB" id="10426077at2759"/>
<evidence type="ECO:0000313" key="3">
    <source>
        <dbReference type="Proteomes" id="UP000054047"/>
    </source>
</evidence>
<dbReference type="Proteomes" id="UP000054047">
    <property type="component" value="Unassembled WGS sequence"/>
</dbReference>
<protein>
    <submittedName>
        <fullName evidence="2">Uncharacterized protein</fullName>
    </submittedName>
</protein>
<keyword evidence="3" id="KW-1185">Reference proteome</keyword>
<evidence type="ECO:0000313" key="2">
    <source>
        <dbReference type="EMBL" id="KIH59197.1"/>
    </source>
</evidence>
<proteinExistence type="predicted"/>
<name>A0A0C2DA61_9BILA</name>
<dbReference type="EMBL" id="KN732232">
    <property type="protein sequence ID" value="KIH59197.1"/>
    <property type="molecule type" value="Genomic_DNA"/>
</dbReference>
<dbReference type="AlphaFoldDB" id="A0A0C2DA61"/>
<evidence type="ECO:0000256" key="1">
    <source>
        <dbReference type="SAM" id="SignalP"/>
    </source>
</evidence>
<feature type="chain" id="PRO_5002147726" evidence="1">
    <location>
        <begin position="28"/>
        <end position="80"/>
    </location>
</feature>